<sequence>MTLEEVIKVAREGAAQGCCEALLTLGDRPEARWAEAGEELRAMGYASTLDYVEVAREGAAQGCCEALLTLGDRPEARWAEAGEELRAMGYASTLDYVE</sequence>
<comment type="caution">
    <text evidence="1">The sequence shown here is derived from an EMBL/GenBank/DDBJ whole genome shotgun (WGS) entry which is preliminary data.</text>
</comment>
<feature type="non-terminal residue" evidence="1">
    <location>
        <position position="1"/>
    </location>
</feature>
<organism evidence="1 2">
    <name type="scientific">Haematococcus lacustris</name>
    <name type="common">Green alga</name>
    <name type="synonym">Haematococcus pluvialis</name>
    <dbReference type="NCBI Taxonomy" id="44745"/>
    <lineage>
        <taxon>Eukaryota</taxon>
        <taxon>Viridiplantae</taxon>
        <taxon>Chlorophyta</taxon>
        <taxon>core chlorophytes</taxon>
        <taxon>Chlorophyceae</taxon>
        <taxon>CS clade</taxon>
        <taxon>Chlamydomonadales</taxon>
        <taxon>Haematococcaceae</taxon>
        <taxon>Haematococcus</taxon>
    </lineage>
</organism>
<accession>A0A6A0AGZ8</accession>
<reference evidence="1 2" key="1">
    <citation type="submission" date="2020-02" db="EMBL/GenBank/DDBJ databases">
        <title>Draft genome sequence of Haematococcus lacustris strain NIES-144.</title>
        <authorList>
            <person name="Morimoto D."/>
            <person name="Nakagawa S."/>
            <person name="Yoshida T."/>
            <person name="Sawayama S."/>
        </authorList>
    </citation>
    <scope>NUCLEOTIDE SEQUENCE [LARGE SCALE GENOMIC DNA]</scope>
    <source>
        <strain evidence="1 2">NIES-144</strain>
    </source>
</reference>
<dbReference type="Proteomes" id="UP000485058">
    <property type="component" value="Unassembled WGS sequence"/>
</dbReference>
<evidence type="ECO:0000313" key="2">
    <source>
        <dbReference type="Proteomes" id="UP000485058"/>
    </source>
</evidence>
<proteinExistence type="predicted"/>
<evidence type="ECO:0000313" key="1">
    <source>
        <dbReference type="EMBL" id="GFH32016.1"/>
    </source>
</evidence>
<dbReference type="EMBL" id="BLLF01006158">
    <property type="protein sequence ID" value="GFH32016.1"/>
    <property type="molecule type" value="Genomic_DNA"/>
</dbReference>
<keyword evidence="2" id="KW-1185">Reference proteome</keyword>
<feature type="non-terminal residue" evidence="1">
    <location>
        <position position="98"/>
    </location>
</feature>
<protein>
    <submittedName>
        <fullName evidence="1">Elp3 domain-containing protein</fullName>
    </submittedName>
</protein>
<name>A0A6A0AGZ8_HAELA</name>
<gene>
    <name evidence="1" type="ORF">HaLaN_31163</name>
</gene>
<dbReference type="AlphaFoldDB" id="A0A6A0AGZ8"/>